<keyword evidence="1 3" id="KW-0808">Transferase</keyword>
<evidence type="ECO:0000313" key="4">
    <source>
        <dbReference type="Proteomes" id="UP000559885"/>
    </source>
</evidence>
<evidence type="ECO:0000259" key="2">
    <source>
        <dbReference type="PROSITE" id="PS51186"/>
    </source>
</evidence>
<dbReference type="PROSITE" id="PS51186">
    <property type="entry name" value="GNAT"/>
    <property type="match status" value="1"/>
</dbReference>
<protein>
    <submittedName>
        <fullName evidence="3">GNAT family N-acetyltransferase</fullName>
    </submittedName>
</protein>
<sequence length="151" mass="17525">MEILELKKDFPLDLLLEADPNQEYVEDYLERGQVFALFGRDGTAELIGVYVLLKTRPGTMELVNLAIREEFRRKGYGKRLIKDALKRSKQAGIRTLEVGTANSSLGPLELYLKCGFRMTHLDLDFFRRHYPEPIFENGVECRDMVRLKQDL</sequence>
<dbReference type="CDD" id="cd04301">
    <property type="entry name" value="NAT_SF"/>
    <property type="match status" value="1"/>
</dbReference>
<organism evidence="3 4">
    <name type="scientific">Listeria aquatica</name>
    <dbReference type="NCBI Taxonomy" id="1494960"/>
    <lineage>
        <taxon>Bacteria</taxon>
        <taxon>Bacillati</taxon>
        <taxon>Bacillota</taxon>
        <taxon>Bacilli</taxon>
        <taxon>Bacillales</taxon>
        <taxon>Listeriaceae</taxon>
        <taxon>Listeria</taxon>
    </lineage>
</organism>
<dbReference type="SUPFAM" id="SSF55729">
    <property type="entry name" value="Acyl-CoA N-acyltransferases (Nat)"/>
    <property type="match status" value="1"/>
</dbReference>
<dbReference type="Gene3D" id="3.40.630.30">
    <property type="match status" value="1"/>
</dbReference>
<dbReference type="Proteomes" id="UP000559885">
    <property type="component" value="Unassembled WGS sequence"/>
</dbReference>
<evidence type="ECO:0000256" key="1">
    <source>
        <dbReference type="ARBA" id="ARBA00022679"/>
    </source>
</evidence>
<dbReference type="AlphaFoldDB" id="A0A841ZLM4"/>
<dbReference type="GO" id="GO:0008080">
    <property type="term" value="F:N-acetyltransferase activity"/>
    <property type="evidence" value="ECO:0007669"/>
    <property type="project" value="InterPro"/>
</dbReference>
<proteinExistence type="predicted"/>
<dbReference type="InterPro" id="IPR000182">
    <property type="entry name" value="GNAT_dom"/>
</dbReference>
<accession>A0A841ZLM4</accession>
<dbReference type="PANTHER" id="PTHR13947:SF37">
    <property type="entry name" value="LD18367P"/>
    <property type="match status" value="1"/>
</dbReference>
<dbReference type="InterPro" id="IPR050769">
    <property type="entry name" value="NAT_camello-type"/>
</dbReference>
<dbReference type="Pfam" id="PF00583">
    <property type="entry name" value="Acetyltransf_1"/>
    <property type="match status" value="1"/>
</dbReference>
<reference evidence="3 4" key="1">
    <citation type="submission" date="2020-03" db="EMBL/GenBank/DDBJ databases">
        <title>Soil Listeria distribution.</title>
        <authorList>
            <person name="Liao J."/>
            <person name="Wiedmann M."/>
        </authorList>
    </citation>
    <scope>NUCLEOTIDE SEQUENCE [LARGE SCALE GENOMIC DNA]</scope>
    <source>
        <strain evidence="3 4">FSL L7-1507</strain>
    </source>
</reference>
<name>A0A841ZLM4_9LIST</name>
<comment type="caution">
    <text evidence="3">The sequence shown here is derived from an EMBL/GenBank/DDBJ whole genome shotgun (WGS) entry which is preliminary data.</text>
</comment>
<gene>
    <name evidence="3" type="ORF">HB912_01605</name>
</gene>
<dbReference type="EMBL" id="JAARRM010000001">
    <property type="protein sequence ID" value="MBC1520338.1"/>
    <property type="molecule type" value="Genomic_DNA"/>
</dbReference>
<feature type="domain" description="N-acetyltransferase" evidence="2">
    <location>
        <begin position="1"/>
        <end position="151"/>
    </location>
</feature>
<dbReference type="RefSeq" id="WP_185371919.1">
    <property type="nucleotide sequence ID" value="NZ_JAARRM010000001.1"/>
</dbReference>
<dbReference type="PANTHER" id="PTHR13947">
    <property type="entry name" value="GNAT FAMILY N-ACETYLTRANSFERASE"/>
    <property type="match status" value="1"/>
</dbReference>
<dbReference type="InterPro" id="IPR016181">
    <property type="entry name" value="Acyl_CoA_acyltransferase"/>
</dbReference>
<evidence type="ECO:0000313" key="3">
    <source>
        <dbReference type="EMBL" id="MBC1520338.1"/>
    </source>
</evidence>